<accession>A0AAD9BI55</accession>
<feature type="compositionally biased region" description="Polar residues" evidence="1">
    <location>
        <begin position="212"/>
        <end position="224"/>
    </location>
</feature>
<feature type="compositionally biased region" description="Basic residues" evidence="1">
    <location>
        <begin position="100"/>
        <end position="111"/>
    </location>
</feature>
<organism evidence="2 3">
    <name type="scientific">Dissostichus eleginoides</name>
    <name type="common">Patagonian toothfish</name>
    <name type="synonym">Dissostichus amissus</name>
    <dbReference type="NCBI Taxonomy" id="100907"/>
    <lineage>
        <taxon>Eukaryota</taxon>
        <taxon>Metazoa</taxon>
        <taxon>Chordata</taxon>
        <taxon>Craniata</taxon>
        <taxon>Vertebrata</taxon>
        <taxon>Euteleostomi</taxon>
        <taxon>Actinopterygii</taxon>
        <taxon>Neopterygii</taxon>
        <taxon>Teleostei</taxon>
        <taxon>Neoteleostei</taxon>
        <taxon>Acanthomorphata</taxon>
        <taxon>Eupercaria</taxon>
        <taxon>Perciformes</taxon>
        <taxon>Notothenioidei</taxon>
        <taxon>Nototheniidae</taxon>
        <taxon>Dissostichus</taxon>
    </lineage>
</organism>
<evidence type="ECO:0000256" key="1">
    <source>
        <dbReference type="SAM" id="MobiDB-lite"/>
    </source>
</evidence>
<evidence type="ECO:0000313" key="2">
    <source>
        <dbReference type="EMBL" id="KAK1884280.1"/>
    </source>
</evidence>
<dbReference type="AlphaFoldDB" id="A0AAD9BI55"/>
<dbReference type="EMBL" id="JASDAP010000022">
    <property type="protein sequence ID" value="KAK1884280.1"/>
    <property type="molecule type" value="Genomic_DNA"/>
</dbReference>
<protein>
    <submittedName>
        <fullName evidence="2">Son of sevenless like 2</fullName>
    </submittedName>
</protein>
<gene>
    <name evidence="2" type="ORF">KUDE01_022601</name>
</gene>
<comment type="caution">
    <text evidence="2">The sequence shown here is derived from an EMBL/GenBank/DDBJ whole genome shotgun (WGS) entry which is preliminary data.</text>
</comment>
<proteinExistence type="predicted"/>
<sequence length="294" mass="31730">MPPLTPPSGCGGCLRISQKISELEGRISMLYQIRYDEQILDSLVTFGPAAASTTACELDSTVPWIDVAGRADHWSQLGAKPKDPVSSTLSQKEPWTDVRRRTHHGTHRGKLICRPTPPRALQLTNGFSILDEEDFPPLAAHRTQPTAPRSGVPLLLPSPPPLCTAASRSSVLHADHSSRRNTTFSLPLPSPPPLCTAASRTSVIHADHSSGRHTTFSRPGSAQFTPRPAATDARVQTSERVGARSNRHTPPLHDPAANPSVPSGCTTNSCTGYTCPGISLRRNTAEENRSEHFL</sequence>
<reference evidence="2" key="1">
    <citation type="submission" date="2023-04" db="EMBL/GenBank/DDBJ databases">
        <title>Chromosome-level genome of Chaenocephalus aceratus.</title>
        <authorList>
            <person name="Park H."/>
        </authorList>
    </citation>
    <scope>NUCLEOTIDE SEQUENCE</scope>
    <source>
        <strain evidence="2">DE</strain>
        <tissue evidence="2">Muscle</tissue>
    </source>
</reference>
<feature type="region of interest" description="Disordered" evidence="1">
    <location>
        <begin position="165"/>
        <end position="192"/>
    </location>
</feature>
<feature type="region of interest" description="Disordered" evidence="1">
    <location>
        <begin position="76"/>
        <end position="115"/>
    </location>
</feature>
<name>A0AAD9BI55_DISEL</name>
<dbReference type="Proteomes" id="UP001228049">
    <property type="component" value="Unassembled WGS sequence"/>
</dbReference>
<keyword evidence="3" id="KW-1185">Reference proteome</keyword>
<feature type="region of interest" description="Disordered" evidence="1">
    <location>
        <begin position="206"/>
        <end position="263"/>
    </location>
</feature>
<evidence type="ECO:0000313" key="3">
    <source>
        <dbReference type="Proteomes" id="UP001228049"/>
    </source>
</evidence>